<name>F2IFK3_FLUTR</name>
<accession>F2IFK3</accession>
<dbReference type="KEGG" id="fte:Fluta_3750"/>
<organism evidence="2 3">
    <name type="scientific">Fluviicola taffensis (strain DSM 16823 / NCIMB 13979 / RW262)</name>
    <dbReference type="NCBI Taxonomy" id="755732"/>
    <lineage>
        <taxon>Bacteria</taxon>
        <taxon>Pseudomonadati</taxon>
        <taxon>Bacteroidota</taxon>
        <taxon>Flavobacteriia</taxon>
        <taxon>Flavobacteriales</taxon>
        <taxon>Crocinitomicaceae</taxon>
        <taxon>Fluviicola</taxon>
    </lineage>
</organism>
<feature type="chain" id="PRO_5003278550" evidence="1">
    <location>
        <begin position="22"/>
        <end position="280"/>
    </location>
</feature>
<reference evidence="3" key="2">
    <citation type="submission" date="2011-02" db="EMBL/GenBank/DDBJ databases">
        <title>The complete genome of Fluviicola taffensis DSM 16823.</title>
        <authorList>
            <consortium name="US DOE Joint Genome Institute (JGI-PGF)"/>
            <person name="Lucas S."/>
            <person name="Copeland A."/>
            <person name="Lapidus A."/>
            <person name="Bruce D."/>
            <person name="Goodwin L."/>
            <person name="Pitluck S."/>
            <person name="Kyrpides N."/>
            <person name="Mavromatis K."/>
            <person name="Ivanova N."/>
            <person name="Mikhailova N."/>
            <person name="Pagani I."/>
            <person name="Chertkov O."/>
            <person name="Detter J.C."/>
            <person name="Han C."/>
            <person name="Tapia R."/>
            <person name="Land M."/>
            <person name="Hauser L."/>
            <person name="Markowitz V."/>
            <person name="Cheng J.-F."/>
            <person name="Hugenholtz P."/>
            <person name="Woyke T."/>
            <person name="Wu D."/>
            <person name="Tindall B."/>
            <person name="Pomrenke H.G."/>
            <person name="Brambilla E."/>
            <person name="Klenk H.-P."/>
            <person name="Eisen J.A."/>
        </authorList>
    </citation>
    <scope>NUCLEOTIDE SEQUENCE [LARGE SCALE GENOMIC DNA]</scope>
    <source>
        <strain evidence="3">DSM 16823 / RW262 / RW262</strain>
    </source>
</reference>
<gene>
    <name evidence="2" type="ordered locus">Fluta_3750</name>
</gene>
<keyword evidence="1" id="KW-0732">Signal</keyword>
<reference evidence="2 3" key="1">
    <citation type="journal article" date="2011" name="Stand. Genomic Sci.">
        <title>Complete genome sequence of the gliding freshwater bacterium Fluviicola taffensis type strain (RW262).</title>
        <authorList>
            <person name="Woyke T."/>
            <person name="Chertkov O."/>
            <person name="Lapidus A."/>
            <person name="Nolan M."/>
            <person name="Lucas S."/>
            <person name="Del Rio T.G."/>
            <person name="Tice H."/>
            <person name="Cheng J.F."/>
            <person name="Tapia R."/>
            <person name="Han C."/>
            <person name="Goodwin L."/>
            <person name="Pitluck S."/>
            <person name="Liolios K."/>
            <person name="Pagani I."/>
            <person name="Ivanova N."/>
            <person name="Huntemann M."/>
            <person name="Mavromatis K."/>
            <person name="Mikhailova N."/>
            <person name="Pati A."/>
            <person name="Chen A."/>
            <person name="Palaniappan K."/>
            <person name="Land M."/>
            <person name="Hauser L."/>
            <person name="Brambilla E.M."/>
            <person name="Rohde M."/>
            <person name="Mwirichia R."/>
            <person name="Sikorski J."/>
            <person name="Tindall B.J."/>
            <person name="Goker M."/>
            <person name="Bristow J."/>
            <person name="Eisen J.A."/>
            <person name="Markowitz V."/>
            <person name="Hugenholtz P."/>
            <person name="Klenk H.P."/>
            <person name="Kyrpides N.C."/>
        </authorList>
    </citation>
    <scope>NUCLEOTIDE SEQUENCE [LARGE SCALE GENOMIC DNA]</scope>
    <source>
        <strain evidence="3">DSM 16823 / RW262 / RW262</strain>
    </source>
</reference>
<dbReference type="Proteomes" id="UP000007463">
    <property type="component" value="Chromosome"/>
</dbReference>
<dbReference type="RefSeq" id="WP_013688477.1">
    <property type="nucleotide sequence ID" value="NC_015321.1"/>
</dbReference>
<proteinExistence type="predicted"/>
<dbReference type="EMBL" id="CP002542">
    <property type="protein sequence ID" value="AEA45717.1"/>
    <property type="molecule type" value="Genomic_DNA"/>
</dbReference>
<sequence length="280" mass="31796" precursor="true">MKNLKKIGLAMVIFTSFTSFAFAGSKKSKAKKVPYTVAQRYFVNNTVEDGVFFYPKITNQEEFDKLFGMATVMGKNGSPTPIDFSKQYVIAVIDMISNKEVKLEPKSLLKLGTDITFTYLKTEETSTSSTYFRRCLILVVDKKYDGKVTIEDANQQGKIAFKVADRYFVNNTVEKGEFFYPKITTQEEFDKLFGMAPIMGENGMPTEIDFSKQFVIAIIDAETNKQVEFSVESLVKKDGVITLNYRKTDGLVEQNASYRYCFLVIVDKINDGEVKFALQK</sequence>
<dbReference type="HOGENOM" id="CLU_993069_0_0_10"/>
<evidence type="ECO:0000313" key="3">
    <source>
        <dbReference type="Proteomes" id="UP000007463"/>
    </source>
</evidence>
<keyword evidence="3" id="KW-1185">Reference proteome</keyword>
<dbReference type="STRING" id="755732.Fluta_3750"/>
<protein>
    <submittedName>
        <fullName evidence="2">Uncharacterized protein</fullName>
    </submittedName>
</protein>
<dbReference type="eggNOG" id="ENOG5033054">
    <property type="taxonomic scope" value="Bacteria"/>
</dbReference>
<dbReference type="AlphaFoldDB" id="F2IFK3"/>
<evidence type="ECO:0000256" key="1">
    <source>
        <dbReference type="SAM" id="SignalP"/>
    </source>
</evidence>
<evidence type="ECO:0000313" key="2">
    <source>
        <dbReference type="EMBL" id="AEA45717.1"/>
    </source>
</evidence>
<feature type="signal peptide" evidence="1">
    <location>
        <begin position="1"/>
        <end position="21"/>
    </location>
</feature>
<dbReference type="OrthoDB" id="8613168at2"/>